<feature type="coiled-coil region" evidence="1">
    <location>
        <begin position="39"/>
        <end position="87"/>
    </location>
</feature>
<organism evidence="2">
    <name type="scientific">Populus davidiana</name>
    <dbReference type="NCBI Taxonomy" id="266767"/>
    <lineage>
        <taxon>Eukaryota</taxon>
        <taxon>Viridiplantae</taxon>
        <taxon>Streptophyta</taxon>
        <taxon>Embryophyta</taxon>
        <taxon>Tracheophyta</taxon>
        <taxon>Spermatophyta</taxon>
        <taxon>Magnoliopsida</taxon>
        <taxon>eudicotyledons</taxon>
        <taxon>Gunneridae</taxon>
        <taxon>Pentapetalae</taxon>
        <taxon>rosids</taxon>
        <taxon>fabids</taxon>
        <taxon>Malpighiales</taxon>
        <taxon>Salicaceae</taxon>
        <taxon>Saliceae</taxon>
        <taxon>Populus</taxon>
    </lineage>
</organism>
<protein>
    <submittedName>
        <fullName evidence="2">Uncharacterized protein</fullName>
    </submittedName>
</protein>
<proteinExistence type="predicted"/>
<sequence>MEKSFLKLRSTESMNEGCSKLVRNRRAIAMKRFRRSKQNRKLKANMESLREDMAEISEQQQSIKDGQMEIRRSFEEIESQCDKLNKETSLILRQTLYNQQRLCLIFKILKAREDNDFSMATEHTRFLRELMKQNMGSNICH</sequence>
<keyword evidence="1" id="KW-0175">Coiled coil</keyword>
<reference evidence="2" key="1">
    <citation type="submission" date="2020-03" db="EMBL/GenBank/DDBJ databases">
        <authorList>
            <person name="Zhang R."/>
        </authorList>
    </citation>
    <scope>NUCLEOTIDE SEQUENCE</scope>
</reference>
<accession>A0A6M2EHG3</accession>
<dbReference type="PANTHER" id="PTHR48248">
    <property type="entry name" value="UVR DOMAIN-CONTAINING PROTEIN"/>
    <property type="match status" value="1"/>
</dbReference>
<dbReference type="AlphaFoldDB" id="A0A6M2EHG3"/>
<evidence type="ECO:0000313" key="2">
    <source>
        <dbReference type="EMBL" id="NUU82839.1"/>
    </source>
</evidence>
<dbReference type="EMBL" id="GILB01002506">
    <property type="protein sequence ID" value="NUU82839.1"/>
    <property type="molecule type" value="Transcribed_RNA"/>
</dbReference>
<evidence type="ECO:0000256" key="1">
    <source>
        <dbReference type="SAM" id="Coils"/>
    </source>
</evidence>
<dbReference type="PANTHER" id="PTHR48248:SF5">
    <property type="entry name" value="UVR DOMAIN-CONTAINING PROTEIN"/>
    <property type="match status" value="1"/>
</dbReference>
<name>A0A6M2EHG3_9ROSI</name>